<dbReference type="SUPFAM" id="SSF49695">
    <property type="entry name" value="gamma-Crystallin-like"/>
    <property type="match status" value="1"/>
</dbReference>
<dbReference type="KEGG" id="slau:SLA_7439"/>
<gene>
    <name evidence="2" type="ORF">SLA_7439</name>
</gene>
<keyword evidence="1" id="KW-0732">Signal</keyword>
<feature type="signal peptide" evidence="1">
    <location>
        <begin position="1"/>
        <end position="21"/>
    </location>
</feature>
<dbReference type="Pfam" id="PF03995">
    <property type="entry name" value="Inhibitor_I36"/>
    <property type="match status" value="1"/>
</dbReference>
<feature type="chain" id="PRO_5039538231" evidence="1">
    <location>
        <begin position="22"/>
        <end position="122"/>
    </location>
</feature>
<sequence length="122" mass="12946">MKLTLKATAVAATIASTVVLAAPGTASADPKDGYIAGKIYLFDGHNNTGDVLQLEPADILNIGWAWNDRASSVWNLSNDQVCIWTDINHHGYYFSIPAGAKQELLFLYDNAVSSISVSGCGG</sequence>
<keyword evidence="3" id="KW-1185">Reference proteome</keyword>
<protein>
    <submittedName>
        <fullName evidence="2">Uncharacterized protein</fullName>
    </submittedName>
</protein>
<dbReference type="Gene3D" id="2.60.20.10">
    <property type="entry name" value="Crystallins"/>
    <property type="match status" value="1"/>
</dbReference>
<accession>A0A169PQN5</accession>
<evidence type="ECO:0000256" key="1">
    <source>
        <dbReference type="SAM" id="SignalP"/>
    </source>
</evidence>
<evidence type="ECO:0000313" key="3">
    <source>
        <dbReference type="Proteomes" id="UP000217676"/>
    </source>
</evidence>
<dbReference type="Proteomes" id="UP000217676">
    <property type="component" value="Chromosome"/>
</dbReference>
<dbReference type="RefSeq" id="WP_359885597.1">
    <property type="nucleotide sequence ID" value="NZ_JBEYHT010000106.1"/>
</dbReference>
<name>A0A169PQN5_STRLU</name>
<reference evidence="2 3" key="1">
    <citation type="journal article" date="2016" name="Genome Announc.">
        <title>Complete Genome Sequence of Thiostrepton-Producing Streptomyces laurentii ATCC 31255.</title>
        <authorList>
            <person name="Doi K."/>
            <person name="Fujino Y."/>
            <person name="Nagayoshi Y."/>
            <person name="Ohshima T."/>
            <person name="Ogata S."/>
        </authorList>
    </citation>
    <scope>NUCLEOTIDE SEQUENCE [LARGE SCALE GENOMIC DNA]</scope>
    <source>
        <strain evidence="2 3">ATCC 31255</strain>
    </source>
</reference>
<dbReference type="AlphaFoldDB" id="A0A169PQN5"/>
<evidence type="ECO:0000313" key="2">
    <source>
        <dbReference type="EMBL" id="BAU88305.1"/>
    </source>
</evidence>
<organism evidence="2 3">
    <name type="scientific">Streptomyces laurentii</name>
    <dbReference type="NCBI Taxonomy" id="39478"/>
    <lineage>
        <taxon>Bacteria</taxon>
        <taxon>Bacillati</taxon>
        <taxon>Actinomycetota</taxon>
        <taxon>Actinomycetes</taxon>
        <taxon>Kitasatosporales</taxon>
        <taxon>Streptomycetaceae</taxon>
        <taxon>Streptomyces</taxon>
    </lineage>
</organism>
<dbReference type="InterPro" id="IPR011024">
    <property type="entry name" value="G_crystallin-like"/>
</dbReference>
<proteinExistence type="predicted"/>
<dbReference type="EMBL" id="AP017424">
    <property type="protein sequence ID" value="BAU88305.1"/>
    <property type="molecule type" value="Genomic_DNA"/>
</dbReference>